<dbReference type="OrthoDB" id="299128at2759"/>
<comment type="subcellular location">
    <subcellularLocation>
        <location evidence="1">Nucleus</location>
    </subcellularLocation>
</comment>
<feature type="region of interest" description="Disordered" evidence="8">
    <location>
        <begin position="140"/>
        <end position="218"/>
    </location>
</feature>
<dbReference type="AlphaFoldDB" id="A0A0V0QX84"/>
<organism evidence="10 11">
    <name type="scientific">Pseudocohnilembus persalinus</name>
    <name type="common">Ciliate</name>
    <dbReference type="NCBI Taxonomy" id="266149"/>
    <lineage>
        <taxon>Eukaryota</taxon>
        <taxon>Sar</taxon>
        <taxon>Alveolata</taxon>
        <taxon>Ciliophora</taxon>
        <taxon>Intramacronucleata</taxon>
        <taxon>Oligohymenophorea</taxon>
        <taxon>Scuticociliatia</taxon>
        <taxon>Philasterida</taxon>
        <taxon>Pseudocohnilembidae</taxon>
        <taxon>Pseudocohnilembus</taxon>
    </lineage>
</organism>
<dbReference type="Proteomes" id="UP000054937">
    <property type="component" value="Unassembled WGS sequence"/>
</dbReference>
<dbReference type="CDD" id="cd14686">
    <property type="entry name" value="bZIP"/>
    <property type="match status" value="1"/>
</dbReference>
<accession>A0A0V0QX84</accession>
<dbReference type="InParanoid" id="A0A0V0QX84"/>
<dbReference type="GO" id="GO:0003677">
    <property type="term" value="F:DNA binding"/>
    <property type="evidence" value="ECO:0007669"/>
    <property type="project" value="UniProtKB-KW"/>
</dbReference>
<keyword evidence="5" id="KW-0804">Transcription</keyword>
<keyword evidence="4" id="KW-0238">DNA-binding</keyword>
<name>A0A0V0QX84_PSEPJ</name>
<evidence type="ECO:0000256" key="8">
    <source>
        <dbReference type="SAM" id="MobiDB-lite"/>
    </source>
</evidence>
<comment type="caution">
    <text evidence="10">The sequence shown here is derived from an EMBL/GenBank/DDBJ whole genome shotgun (WGS) entry which is preliminary data.</text>
</comment>
<dbReference type="SMART" id="SM00338">
    <property type="entry name" value="BRLZ"/>
    <property type="match status" value="1"/>
</dbReference>
<evidence type="ECO:0000313" key="10">
    <source>
        <dbReference type="EMBL" id="KRX06859.1"/>
    </source>
</evidence>
<keyword evidence="11" id="KW-1185">Reference proteome</keyword>
<evidence type="ECO:0000256" key="7">
    <source>
        <dbReference type="SAM" id="Coils"/>
    </source>
</evidence>
<dbReference type="PANTHER" id="PTHR46714:SF6">
    <property type="entry name" value="TRANSCRIPTIONAL ACTIVATOR HAC1"/>
    <property type="match status" value="1"/>
</dbReference>
<dbReference type="GO" id="GO:0045944">
    <property type="term" value="P:positive regulation of transcription by RNA polymerase II"/>
    <property type="evidence" value="ECO:0007669"/>
    <property type="project" value="InterPro"/>
</dbReference>
<keyword evidence="7" id="KW-0175">Coiled coil</keyword>
<evidence type="ECO:0000256" key="3">
    <source>
        <dbReference type="ARBA" id="ARBA00023015"/>
    </source>
</evidence>
<dbReference type="GO" id="GO:0000981">
    <property type="term" value="F:DNA-binding transcription factor activity, RNA polymerase II-specific"/>
    <property type="evidence" value="ECO:0007669"/>
    <property type="project" value="InterPro"/>
</dbReference>
<proteinExistence type="inferred from homology"/>
<dbReference type="EMBL" id="LDAU01000091">
    <property type="protein sequence ID" value="KRX06859.1"/>
    <property type="molecule type" value="Genomic_DNA"/>
</dbReference>
<evidence type="ECO:0000313" key="11">
    <source>
        <dbReference type="Proteomes" id="UP000054937"/>
    </source>
</evidence>
<evidence type="ECO:0000259" key="9">
    <source>
        <dbReference type="PROSITE" id="PS50217"/>
    </source>
</evidence>
<dbReference type="InterPro" id="IPR046347">
    <property type="entry name" value="bZIP_sf"/>
</dbReference>
<evidence type="ECO:0000256" key="4">
    <source>
        <dbReference type="ARBA" id="ARBA00023125"/>
    </source>
</evidence>
<dbReference type="Pfam" id="PF07716">
    <property type="entry name" value="bZIP_2"/>
    <property type="match status" value="1"/>
</dbReference>
<dbReference type="PROSITE" id="PS50217">
    <property type="entry name" value="BZIP"/>
    <property type="match status" value="1"/>
</dbReference>
<evidence type="ECO:0000256" key="6">
    <source>
        <dbReference type="ARBA" id="ARBA00023242"/>
    </source>
</evidence>
<feature type="coiled-coil region" evidence="7">
    <location>
        <begin position="229"/>
        <end position="288"/>
    </location>
</feature>
<keyword evidence="6" id="KW-0539">Nucleus</keyword>
<feature type="coiled-coil region" evidence="7">
    <location>
        <begin position="108"/>
        <end position="135"/>
    </location>
</feature>
<comment type="similarity">
    <text evidence="2">Belongs to the bZIP family.</text>
</comment>
<feature type="compositionally biased region" description="Low complexity" evidence="8">
    <location>
        <begin position="166"/>
        <end position="210"/>
    </location>
</feature>
<evidence type="ECO:0000256" key="2">
    <source>
        <dbReference type="ARBA" id="ARBA00007163"/>
    </source>
</evidence>
<evidence type="ECO:0000256" key="1">
    <source>
        <dbReference type="ARBA" id="ARBA00004123"/>
    </source>
</evidence>
<dbReference type="InterPro" id="IPR004827">
    <property type="entry name" value="bZIP"/>
</dbReference>
<dbReference type="Gene3D" id="1.20.5.170">
    <property type="match status" value="1"/>
</dbReference>
<protein>
    <recommendedName>
        <fullName evidence="9">BZIP domain-containing protein</fullName>
    </recommendedName>
</protein>
<keyword evidence="3" id="KW-0805">Transcription regulation</keyword>
<feature type="domain" description="BZIP" evidence="9">
    <location>
        <begin position="215"/>
        <end position="278"/>
    </location>
</feature>
<evidence type="ECO:0000256" key="5">
    <source>
        <dbReference type="ARBA" id="ARBA00023163"/>
    </source>
</evidence>
<dbReference type="SUPFAM" id="SSF57959">
    <property type="entry name" value="Leucine zipper domain"/>
    <property type="match status" value="1"/>
</dbReference>
<gene>
    <name evidence="10" type="ORF">PPERSA_11504</name>
</gene>
<dbReference type="InterPro" id="IPR044280">
    <property type="entry name" value="Hac1/HY5"/>
</dbReference>
<dbReference type="PANTHER" id="PTHR46714">
    <property type="entry name" value="TRANSCRIPTIONAL ACTIVATOR HAC1"/>
    <property type="match status" value="1"/>
</dbReference>
<sequence>MDNFYNNQDNFLTINHQHSDNFQDHFLNPDDFLNLHDEKPQTKIEEEDQDFMQKNDFLGLSTKRQSSFLETKIEFPQERNDFLNHQFQDIHMDPQIKRKLDIISGNKKRTMKDKKERAKLLMKQKQQQLQVLQQQDLLKQENDSNESTNEVTPSLQSQEDNNITRSPQISSLQQPIQNPQISQNNSSFSNINSQQPTQQQQQSNNTNNSENIDKPDKGMLQKIRNRISAQNSRDRKKAYIQEIEAQNQQYLKQNTQLQQRVLQLIEQNDNTKKENLKLKKQLQDLKKKYGEPIDEDDYFKDPIINSKKSGNAYGAIGLAIFSLISIIMMSNLNNSKNQNSLNLISKSQNKIELSLENELSTPNFDIDNFKQLDKNDDNYEQLQSICESLHVQDKQNPSQSNEFVRKGDLQTDKYNSLAPLSQNQQQFEMQLEDQNYQQQKEDIIQENQQLRTIKFEQNKSIQINKQNPEATQNLRTACKNCPITASGNNNGLVQVTKQVNSNPILSTIYCPKPYKYVDASNNNPLSHLSKEQQQEILQNGTNFNYQGQEYLQLFIPKDYLNLFTQQYDNIYVNENQEDLNNGIVEIIAKVESVRVIQA</sequence>
<feature type="compositionally biased region" description="Polar residues" evidence="8">
    <location>
        <begin position="145"/>
        <end position="165"/>
    </location>
</feature>
<dbReference type="GO" id="GO:0005634">
    <property type="term" value="C:nucleus"/>
    <property type="evidence" value="ECO:0007669"/>
    <property type="project" value="UniProtKB-SubCell"/>
</dbReference>
<dbReference type="PROSITE" id="PS00036">
    <property type="entry name" value="BZIP_BASIC"/>
    <property type="match status" value="1"/>
</dbReference>
<reference evidence="10 11" key="1">
    <citation type="journal article" date="2015" name="Sci. Rep.">
        <title>Genome of the facultative scuticociliatosis pathogen Pseudocohnilembus persalinus provides insight into its virulence through horizontal gene transfer.</title>
        <authorList>
            <person name="Xiong J."/>
            <person name="Wang G."/>
            <person name="Cheng J."/>
            <person name="Tian M."/>
            <person name="Pan X."/>
            <person name="Warren A."/>
            <person name="Jiang C."/>
            <person name="Yuan D."/>
            <person name="Miao W."/>
        </authorList>
    </citation>
    <scope>NUCLEOTIDE SEQUENCE [LARGE SCALE GENOMIC DNA]</scope>
    <source>
        <strain evidence="10">36N120E</strain>
    </source>
</reference>